<keyword evidence="4" id="KW-0597">Phosphoprotein</keyword>
<dbReference type="EMBL" id="BSFF01000002">
    <property type="protein sequence ID" value="GLK55521.1"/>
    <property type="molecule type" value="Genomic_DNA"/>
</dbReference>
<reference evidence="10" key="3">
    <citation type="submission" date="2023-01" db="EMBL/GenBank/DDBJ databases">
        <authorList>
            <person name="Sun Q."/>
            <person name="Evtushenko L."/>
        </authorList>
    </citation>
    <scope>NUCLEOTIDE SEQUENCE</scope>
    <source>
        <strain evidence="10">VKM B-1606</strain>
    </source>
</reference>
<evidence type="ECO:0000256" key="6">
    <source>
        <dbReference type="ARBA" id="ARBA00022777"/>
    </source>
</evidence>
<dbReference type="Gene3D" id="6.10.340.10">
    <property type="match status" value="1"/>
</dbReference>
<dbReference type="SMART" id="SM00387">
    <property type="entry name" value="HATPase_c"/>
    <property type="match status" value="1"/>
</dbReference>
<dbReference type="SUPFAM" id="SSF55874">
    <property type="entry name" value="ATPase domain of HSP90 chaperone/DNA topoisomerase II/histidine kinase"/>
    <property type="match status" value="1"/>
</dbReference>
<gene>
    <name evidence="10" type="ORF">GCM10008170_15400</name>
    <name evidence="11" type="ORF">JOD31_000441</name>
</gene>
<dbReference type="InterPro" id="IPR004358">
    <property type="entry name" value="Sig_transdc_His_kin-like_C"/>
</dbReference>
<reference evidence="11 12" key="2">
    <citation type="submission" date="2021-01" db="EMBL/GenBank/DDBJ databases">
        <title>Genomic Encyclopedia of Type Strains, Phase IV (KMG-IV): sequencing the most valuable type-strain genomes for metagenomic binning, comparative biology and taxonomic classification.</title>
        <authorList>
            <person name="Goeker M."/>
        </authorList>
    </citation>
    <scope>NUCLEOTIDE SEQUENCE [LARGE SCALE GENOMIC DNA]</scope>
    <source>
        <strain evidence="11 12">DSM 6130</strain>
    </source>
</reference>
<evidence type="ECO:0000256" key="5">
    <source>
        <dbReference type="ARBA" id="ARBA00022679"/>
    </source>
</evidence>
<dbReference type="AlphaFoldDB" id="A0A9W6IUU1"/>
<dbReference type="InterPro" id="IPR003660">
    <property type="entry name" value="HAMP_dom"/>
</dbReference>
<protein>
    <recommendedName>
        <fullName evidence="3">histidine kinase</fullName>
        <ecNumber evidence="3">2.7.13.3</ecNumber>
    </recommendedName>
</protein>
<dbReference type="Pfam" id="PF00672">
    <property type="entry name" value="HAMP"/>
    <property type="match status" value="1"/>
</dbReference>
<dbReference type="InterPro" id="IPR003661">
    <property type="entry name" value="HisK_dim/P_dom"/>
</dbReference>
<dbReference type="PROSITE" id="PS50109">
    <property type="entry name" value="HIS_KIN"/>
    <property type="match status" value="1"/>
</dbReference>
<dbReference type="SMART" id="SM00388">
    <property type="entry name" value="HisKA"/>
    <property type="match status" value="1"/>
</dbReference>
<dbReference type="InterPro" id="IPR005467">
    <property type="entry name" value="His_kinase_dom"/>
</dbReference>
<feature type="domain" description="Histidine kinase" evidence="8">
    <location>
        <begin position="311"/>
        <end position="532"/>
    </location>
</feature>
<sequence length="541" mass="58594">MWRSIFRSLRVRMALLLATAVLTTAAAGLAVALTFKVADDHVEELASAQRRLELLSAISGRVGDYALVALQTTESQGQPDRLSLPRKRVQETFVRLDEELARAVARARDEQGATMVAARSRVFAQMRGRFDFLDRQALQSIRDARDGQGGNVERLRVALDSFAASFGPGLSQAIGEERATAREAEAAMAGLRSALVPGAAIAAGLAALLAFVLYRAIARPLVSRISDVAAAAGEIARGESGIRLKVRGHDELSLAMMRFNRMAAQLARRERRLIEAQARLQEIVDERTAELRGANERLTDADRARRRFFTDVSHELRTPLTVILGEADVTLRTKGGVEDLTAALTKIRGRAKGLHRRVEDLLRVARSESGQLELELEPLSVNDLITTARASLEPSARARGVALAAELPLFDLQVEADADWLRQVVEALIANALRHTAYGGTVRLIGGIDSDGAVTIAVSDDGEGIPADDLPHVFERFYRGGSEREGSGFGIGLALARWVVERHQGTITIDSRTASPGRASGTTVLIRLPALTHRLVIGARS</sequence>
<dbReference type="PRINTS" id="PR00344">
    <property type="entry name" value="BCTRLSENSOR"/>
</dbReference>
<evidence type="ECO:0000256" key="4">
    <source>
        <dbReference type="ARBA" id="ARBA00022553"/>
    </source>
</evidence>
<keyword evidence="12" id="KW-1185">Reference proteome</keyword>
<dbReference type="GO" id="GO:0016020">
    <property type="term" value="C:membrane"/>
    <property type="evidence" value="ECO:0007669"/>
    <property type="project" value="UniProtKB-SubCell"/>
</dbReference>
<evidence type="ECO:0000259" key="8">
    <source>
        <dbReference type="PROSITE" id="PS50109"/>
    </source>
</evidence>
<dbReference type="CDD" id="cd00082">
    <property type="entry name" value="HisKA"/>
    <property type="match status" value="1"/>
</dbReference>
<dbReference type="Gene3D" id="3.30.565.10">
    <property type="entry name" value="Histidine kinase-like ATPase, C-terminal domain"/>
    <property type="match status" value="1"/>
</dbReference>
<name>A0A9W6IUU1_9HYPH</name>
<dbReference type="EMBL" id="JAFBCY010000001">
    <property type="protein sequence ID" value="MBM7850229.1"/>
    <property type="molecule type" value="Genomic_DNA"/>
</dbReference>
<dbReference type="Proteomes" id="UP001143400">
    <property type="component" value="Unassembled WGS sequence"/>
</dbReference>
<dbReference type="Pfam" id="PF00512">
    <property type="entry name" value="HisKA"/>
    <property type="match status" value="1"/>
</dbReference>
<dbReference type="EC" id="2.7.13.3" evidence="3"/>
<comment type="subcellular location">
    <subcellularLocation>
        <location evidence="2">Membrane</location>
    </subcellularLocation>
</comment>
<evidence type="ECO:0000313" key="11">
    <source>
        <dbReference type="EMBL" id="MBM7850229.1"/>
    </source>
</evidence>
<reference evidence="10" key="1">
    <citation type="journal article" date="2014" name="Int. J. Syst. Evol. Microbiol.">
        <title>Complete genome sequence of Corynebacterium casei LMG S-19264T (=DSM 44701T), isolated from a smear-ripened cheese.</title>
        <authorList>
            <consortium name="US DOE Joint Genome Institute (JGI-PGF)"/>
            <person name="Walter F."/>
            <person name="Albersmeier A."/>
            <person name="Kalinowski J."/>
            <person name="Ruckert C."/>
        </authorList>
    </citation>
    <scope>NUCLEOTIDE SEQUENCE</scope>
    <source>
        <strain evidence="10">VKM B-1606</strain>
    </source>
</reference>
<evidence type="ECO:0000256" key="2">
    <source>
        <dbReference type="ARBA" id="ARBA00004370"/>
    </source>
</evidence>
<keyword evidence="6 10" id="KW-0418">Kinase</keyword>
<organism evidence="10 13">
    <name type="scientific">Methylopila capsulata</name>
    <dbReference type="NCBI Taxonomy" id="61654"/>
    <lineage>
        <taxon>Bacteria</taxon>
        <taxon>Pseudomonadati</taxon>
        <taxon>Pseudomonadota</taxon>
        <taxon>Alphaproteobacteria</taxon>
        <taxon>Hyphomicrobiales</taxon>
        <taxon>Methylopilaceae</taxon>
        <taxon>Methylopila</taxon>
    </lineage>
</organism>
<dbReference type="SMART" id="SM00304">
    <property type="entry name" value="HAMP"/>
    <property type="match status" value="1"/>
</dbReference>
<dbReference type="Proteomes" id="UP000758856">
    <property type="component" value="Unassembled WGS sequence"/>
</dbReference>
<evidence type="ECO:0000256" key="3">
    <source>
        <dbReference type="ARBA" id="ARBA00012438"/>
    </source>
</evidence>
<dbReference type="InterPro" id="IPR050736">
    <property type="entry name" value="Sensor_HK_Regulatory"/>
</dbReference>
<evidence type="ECO:0000313" key="10">
    <source>
        <dbReference type="EMBL" id="GLK55521.1"/>
    </source>
</evidence>
<dbReference type="Pfam" id="PF02518">
    <property type="entry name" value="HATPase_c"/>
    <property type="match status" value="1"/>
</dbReference>
<dbReference type="SUPFAM" id="SSF47384">
    <property type="entry name" value="Homodimeric domain of signal transducing histidine kinase"/>
    <property type="match status" value="1"/>
</dbReference>
<comment type="catalytic activity">
    <reaction evidence="1">
        <text>ATP + protein L-histidine = ADP + protein N-phospho-L-histidine.</text>
        <dbReference type="EC" id="2.7.13.3"/>
    </reaction>
</comment>
<dbReference type="PROSITE" id="PS50885">
    <property type="entry name" value="HAMP"/>
    <property type="match status" value="1"/>
</dbReference>
<evidence type="ECO:0000313" key="12">
    <source>
        <dbReference type="Proteomes" id="UP000758856"/>
    </source>
</evidence>
<evidence type="ECO:0000313" key="13">
    <source>
        <dbReference type="Proteomes" id="UP001143400"/>
    </source>
</evidence>
<dbReference type="InterPro" id="IPR036890">
    <property type="entry name" value="HATPase_C_sf"/>
</dbReference>
<keyword evidence="7" id="KW-0902">Two-component regulatory system</keyword>
<comment type="caution">
    <text evidence="10">The sequence shown here is derived from an EMBL/GenBank/DDBJ whole genome shotgun (WGS) entry which is preliminary data.</text>
</comment>
<keyword evidence="5" id="KW-0808">Transferase</keyword>
<proteinExistence type="predicted"/>
<accession>A0A9W6IUU1</accession>
<dbReference type="RefSeq" id="WP_204948680.1">
    <property type="nucleotide sequence ID" value="NZ_BSFF01000002.1"/>
</dbReference>
<dbReference type="PANTHER" id="PTHR43711:SF1">
    <property type="entry name" value="HISTIDINE KINASE 1"/>
    <property type="match status" value="1"/>
</dbReference>
<evidence type="ECO:0000256" key="1">
    <source>
        <dbReference type="ARBA" id="ARBA00000085"/>
    </source>
</evidence>
<dbReference type="GO" id="GO:0000155">
    <property type="term" value="F:phosphorelay sensor kinase activity"/>
    <property type="evidence" value="ECO:0007669"/>
    <property type="project" value="InterPro"/>
</dbReference>
<dbReference type="Gene3D" id="1.10.287.130">
    <property type="match status" value="1"/>
</dbReference>
<dbReference type="CDD" id="cd06225">
    <property type="entry name" value="HAMP"/>
    <property type="match status" value="1"/>
</dbReference>
<dbReference type="InterPro" id="IPR003594">
    <property type="entry name" value="HATPase_dom"/>
</dbReference>
<dbReference type="CDD" id="cd00075">
    <property type="entry name" value="HATPase"/>
    <property type="match status" value="1"/>
</dbReference>
<feature type="domain" description="HAMP" evidence="9">
    <location>
        <begin position="219"/>
        <end position="271"/>
    </location>
</feature>
<evidence type="ECO:0000256" key="7">
    <source>
        <dbReference type="ARBA" id="ARBA00023012"/>
    </source>
</evidence>
<dbReference type="PANTHER" id="PTHR43711">
    <property type="entry name" value="TWO-COMPONENT HISTIDINE KINASE"/>
    <property type="match status" value="1"/>
</dbReference>
<evidence type="ECO:0000259" key="9">
    <source>
        <dbReference type="PROSITE" id="PS50885"/>
    </source>
</evidence>
<dbReference type="InterPro" id="IPR036097">
    <property type="entry name" value="HisK_dim/P_sf"/>
</dbReference>